<evidence type="ECO:0000256" key="3">
    <source>
        <dbReference type="ARBA" id="ARBA00022989"/>
    </source>
</evidence>
<keyword evidence="2 6" id="KW-0812">Transmembrane</keyword>
<feature type="transmembrane region" description="Helical" evidence="6">
    <location>
        <begin position="236"/>
        <end position="254"/>
    </location>
</feature>
<feature type="compositionally biased region" description="Polar residues" evidence="5">
    <location>
        <begin position="75"/>
        <end position="85"/>
    </location>
</feature>
<feature type="transmembrane region" description="Helical" evidence="6">
    <location>
        <begin position="156"/>
        <end position="177"/>
    </location>
</feature>
<dbReference type="GO" id="GO:0012505">
    <property type="term" value="C:endomembrane system"/>
    <property type="evidence" value="ECO:0007669"/>
    <property type="project" value="UniProtKB-SubCell"/>
</dbReference>
<accession>A0A6A6R382</accession>
<proteinExistence type="predicted"/>
<evidence type="ECO:0000256" key="4">
    <source>
        <dbReference type="ARBA" id="ARBA00023136"/>
    </source>
</evidence>
<keyword evidence="9" id="KW-1185">Reference proteome</keyword>
<feature type="compositionally biased region" description="Pro residues" evidence="5">
    <location>
        <begin position="1"/>
        <end position="10"/>
    </location>
</feature>
<feature type="domain" description="DUF202" evidence="7">
    <location>
        <begin position="147"/>
        <end position="223"/>
    </location>
</feature>
<dbReference type="EMBL" id="MU004185">
    <property type="protein sequence ID" value="KAF2498233.1"/>
    <property type="molecule type" value="Genomic_DNA"/>
</dbReference>
<reference evidence="8" key="1">
    <citation type="journal article" date="2020" name="Stud. Mycol.">
        <title>101 Dothideomycetes genomes: a test case for predicting lifestyles and emergence of pathogens.</title>
        <authorList>
            <person name="Haridas S."/>
            <person name="Albert R."/>
            <person name="Binder M."/>
            <person name="Bloem J."/>
            <person name="Labutti K."/>
            <person name="Salamov A."/>
            <person name="Andreopoulos B."/>
            <person name="Baker S."/>
            <person name="Barry K."/>
            <person name="Bills G."/>
            <person name="Bluhm B."/>
            <person name="Cannon C."/>
            <person name="Castanera R."/>
            <person name="Culley D."/>
            <person name="Daum C."/>
            <person name="Ezra D."/>
            <person name="Gonzalez J."/>
            <person name="Henrissat B."/>
            <person name="Kuo A."/>
            <person name="Liang C."/>
            <person name="Lipzen A."/>
            <person name="Lutzoni F."/>
            <person name="Magnuson J."/>
            <person name="Mondo S."/>
            <person name="Nolan M."/>
            <person name="Ohm R."/>
            <person name="Pangilinan J."/>
            <person name="Park H.-J."/>
            <person name="Ramirez L."/>
            <person name="Alfaro M."/>
            <person name="Sun H."/>
            <person name="Tritt A."/>
            <person name="Yoshinaga Y."/>
            <person name="Zwiers L.-H."/>
            <person name="Turgeon B."/>
            <person name="Goodwin S."/>
            <person name="Spatafora J."/>
            <person name="Crous P."/>
            <person name="Grigoriev I."/>
        </authorList>
    </citation>
    <scope>NUCLEOTIDE SEQUENCE</scope>
    <source>
        <strain evidence="8">CBS 269.34</strain>
    </source>
</reference>
<keyword evidence="3 6" id="KW-1133">Transmembrane helix</keyword>
<dbReference type="Pfam" id="PF02656">
    <property type="entry name" value="DUF202"/>
    <property type="match status" value="1"/>
</dbReference>
<dbReference type="Proteomes" id="UP000799750">
    <property type="component" value="Unassembled WGS sequence"/>
</dbReference>
<evidence type="ECO:0000256" key="5">
    <source>
        <dbReference type="SAM" id="MobiDB-lite"/>
    </source>
</evidence>
<organism evidence="8 9">
    <name type="scientific">Lophium mytilinum</name>
    <dbReference type="NCBI Taxonomy" id="390894"/>
    <lineage>
        <taxon>Eukaryota</taxon>
        <taxon>Fungi</taxon>
        <taxon>Dikarya</taxon>
        <taxon>Ascomycota</taxon>
        <taxon>Pezizomycotina</taxon>
        <taxon>Dothideomycetes</taxon>
        <taxon>Pleosporomycetidae</taxon>
        <taxon>Mytilinidiales</taxon>
        <taxon>Mytilinidiaceae</taxon>
        <taxon>Lophium</taxon>
    </lineage>
</organism>
<evidence type="ECO:0000259" key="7">
    <source>
        <dbReference type="Pfam" id="PF02656"/>
    </source>
</evidence>
<dbReference type="PANTHER" id="PTHR34187:SF1">
    <property type="entry name" value="DUF202 DOMAIN-CONTAINING PROTEIN"/>
    <property type="match status" value="1"/>
</dbReference>
<evidence type="ECO:0000256" key="2">
    <source>
        <dbReference type="ARBA" id="ARBA00022692"/>
    </source>
</evidence>
<gene>
    <name evidence="8" type="ORF">BU16DRAFT_524379</name>
</gene>
<feature type="region of interest" description="Disordered" evidence="5">
    <location>
        <begin position="1"/>
        <end position="85"/>
    </location>
</feature>
<protein>
    <recommendedName>
        <fullName evidence="7">DUF202 domain-containing protein</fullName>
    </recommendedName>
</protein>
<dbReference type="InterPro" id="IPR052053">
    <property type="entry name" value="IM_YidH-like"/>
</dbReference>
<dbReference type="InterPro" id="IPR003807">
    <property type="entry name" value="DUF202"/>
</dbReference>
<evidence type="ECO:0000256" key="6">
    <source>
        <dbReference type="SAM" id="Phobius"/>
    </source>
</evidence>
<evidence type="ECO:0000256" key="1">
    <source>
        <dbReference type="ARBA" id="ARBA00004127"/>
    </source>
</evidence>
<dbReference type="OrthoDB" id="199599at2759"/>
<dbReference type="AlphaFoldDB" id="A0A6A6R382"/>
<keyword evidence="4 6" id="KW-0472">Membrane</keyword>
<comment type="subcellular location">
    <subcellularLocation>
        <location evidence="1">Endomembrane system</location>
        <topology evidence="1">Multi-pass membrane protein</topology>
    </subcellularLocation>
</comment>
<dbReference type="PANTHER" id="PTHR34187">
    <property type="entry name" value="FGR18P"/>
    <property type="match status" value="1"/>
</dbReference>
<feature type="compositionally biased region" description="Low complexity" evidence="5">
    <location>
        <begin position="42"/>
        <end position="56"/>
    </location>
</feature>
<evidence type="ECO:0000313" key="9">
    <source>
        <dbReference type="Proteomes" id="UP000799750"/>
    </source>
</evidence>
<feature type="transmembrane region" description="Helical" evidence="6">
    <location>
        <begin position="189"/>
        <end position="215"/>
    </location>
</feature>
<name>A0A6A6R382_9PEZI</name>
<evidence type="ECO:0000313" key="8">
    <source>
        <dbReference type="EMBL" id="KAF2498233.1"/>
    </source>
</evidence>
<sequence>MDPDPAPLTLPPATLHFPLSPHPDSDEHRKIHNQRIAKELDSLSPSGSAHASSSSPNEQRSQEELSRSPYAYPTQPRNSFGLSRTSPYLRARSARRHSESITTVPDEEWEAEASRNQLRRQTPHWYDGITKWWRTQISVTIEEGQHRDHLALERTFLAYLRTSLALAMTGVVIAQLFRLQHALHPNPELGFFVLGIPLAATFIGAAVVVLLLGAFRFWRQQNAIIRGYVHAGGWEITSIMILVIVVSGILFLLMCAS</sequence>